<dbReference type="PhylomeDB" id="T1J684"/>
<sequence length="228" mass="25786">MAKCANSKIFFFLLILIHSSWAQTLFDLFNGSNFHIRSKRDNNEESEPGNANQYFDELLNNTKQLIIDRGYDPLNIGRIDICDECQLEGLTSIKRTGDSTVIQEGDDVILQTNVGFEELRANCQCAKKILFITFRGHLSAVLRDLAMRGTIRTSTAVRLHPVLEHFVVTNNGDLDMHWEGKGILSFVSEGIFSLFKSKFRNHAQKALPDLLRTTIQNNLHRVTSLGSS</sequence>
<proteinExistence type="predicted"/>
<keyword evidence="3" id="KW-1185">Reference proteome</keyword>
<dbReference type="EnsemblMetazoa" id="SMAR009152-RA">
    <property type="protein sequence ID" value="SMAR009152-PA"/>
    <property type="gene ID" value="SMAR009152"/>
</dbReference>
<dbReference type="InterPro" id="IPR020234">
    <property type="entry name" value="Mite_allergen_group-7"/>
</dbReference>
<evidence type="ECO:0000313" key="2">
    <source>
        <dbReference type="EnsemblMetazoa" id="SMAR009152-PA"/>
    </source>
</evidence>
<feature type="signal peptide" evidence="1">
    <location>
        <begin position="1"/>
        <end position="22"/>
    </location>
</feature>
<dbReference type="Gene3D" id="3.15.10.50">
    <property type="match status" value="1"/>
</dbReference>
<reference evidence="2" key="2">
    <citation type="submission" date="2015-02" db="UniProtKB">
        <authorList>
            <consortium name="EnsemblMetazoa"/>
        </authorList>
    </citation>
    <scope>IDENTIFICATION</scope>
</reference>
<name>T1J684_STRMM</name>
<keyword evidence="1" id="KW-0732">Signal</keyword>
<feature type="chain" id="PRO_5004579952" description="Secreted protein" evidence="1">
    <location>
        <begin position="23"/>
        <end position="228"/>
    </location>
</feature>
<dbReference type="Pfam" id="PF16984">
    <property type="entry name" value="Grp7_allergen"/>
    <property type="match status" value="1"/>
</dbReference>
<dbReference type="AlphaFoldDB" id="T1J684"/>
<reference evidence="3" key="1">
    <citation type="submission" date="2011-05" db="EMBL/GenBank/DDBJ databases">
        <authorList>
            <person name="Richards S.R."/>
            <person name="Qu J."/>
            <person name="Jiang H."/>
            <person name="Jhangiani S.N."/>
            <person name="Agravi P."/>
            <person name="Goodspeed R."/>
            <person name="Gross S."/>
            <person name="Mandapat C."/>
            <person name="Jackson L."/>
            <person name="Mathew T."/>
            <person name="Pu L."/>
            <person name="Thornton R."/>
            <person name="Saada N."/>
            <person name="Wilczek-Boney K.B."/>
            <person name="Lee S."/>
            <person name="Kovar C."/>
            <person name="Wu Y."/>
            <person name="Scherer S.E."/>
            <person name="Worley K.C."/>
            <person name="Muzny D.M."/>
            <person name="Gibbs R."/>
        </authorList>
    </citation>
    <scope>NUCLEOTIDE SEQUENCE</scope>
    <source>
        <strain evidence="3">Brora</strain>
    </source>
</reference>
<organism evidence="2 3">
    <name type="scientific">Strigamia maritima</name>
    <name type="common">European centipede</name>
    <name type="synonym">Geophilus maritimus</name>
    <dbReference type="NCBI Taxonomy" id="126957"/>
    <lineage>
        <taxon>Eukaryota</taxon>
        <taxon>Metazoa</taxon>
        <taxon>Ecdysozoa</taxon>
        <taxon>Arthropoda</taxon>
        <taxon>Myriapoda</taxon>
        <taxon>Chilopoda</taxon>
        <taxon>Pleurostigmophora</taxon>
        <taxon>Geophilomorpha</taxon>
        <taxon>Linotaeniidae</taxon>
        <taxon>Strigamia</taxon>
    </lineage>
</organism>
<evidence type="ECO:0008006" key="4">
    <source>
        <dbReference type="Google" id="ProtNLM"/>
    </source>
</evidence>
<dbReference type="Proteomes" id="UP000014500">
    <property type="component" value="Unassembled WGS sequence"/>
</dbReference>
<evidence type="ECO:0000256" key="1">
    <source>
        <dbReference type="SAM" id="SignalP"/>
    </source>
</evidence>
<dbReference type="InterPro" id="IPR038602">
    <property type="entry name" value="Mite_allergen_7_sf"/>
</dbReference>
<dbReference type="HOGENOM" id="CLU_1216122_0_0_1"/>
<accession>T1J684</accession>
<evidence type="ECO:0000313" key="3">
    <source>
        <dbReference type="Proteomes" id="UP000014500"/>
    </source>
</evidence>
<dbReference type="EMBL" id="JH431873">
    <property type="status" value="NOT_ANNOTATED_CDS"/>
    <property type="molecule type" value="Genomic_DNA"/>
</dbReference>
<protein>
    <recommendedName>
        <fullName evidence="4">Secreted protein</fullName>
    </recommendedName>
</protein>